<dbReference type="Proteomes" id="UP000516314">
    <property type="component" value="Chromosome 3"/>
</dbReference>
<accession>A0A7G2EU86</accession>
<sequence length="416" mass="46096">MSFSGNDYSRFRAQQRGNTLVNEGTSSTSPNGFVNHANPLASQLNNMTQDESLESLGRAGLPRLDPNRPPRTLSFDDDTSVAYTVRSIFERDFKEPHANWSMPPQSMVDRWFETFAQMYNWDKAINKRVMTEFEAKLKERMSDQVSRWKGKWREKGDAAMPRCRNARLHDPDGLGIHKHRSGQSSYKARAQKRCEMTGETTLDFLVLLDETHRKPDGSFIDGKSEEIYNELSSRIQEEASQLCSDNTTESTASAGLSVSGQEQDLCCVFCHDLVFVCCGCICLGIVAPKKKGRIYGACSLQLEASSAHIGPSVPREDPVEHFQKLPAAESLIANQAEKLSNFDVYFDYLADKDPDFAGLFRAGSSRTEPLSSNLRPEVPNATTGTSAEIAHVAVEAETVAAEAVGANTGYSPSHIF</sequence>
<reference evidence="2 3" key="1">
    <citation type="submission" date="2020-09" db="EMBL/GenBank/DDBJ databases">
        <authorList>
            <person name="Ashkenazy H."/>
        </authorList>
    </citation>
    <scope>NUCLEOTIDE SEQUENCE [LARGE SCALE GENOMIC DNA]</scope>
    <source>
        <strain evidence="3">cv. Cdm-0</strain>
    </source>
</reference>
<evidence type="ECO:0000313" key="2">
    <source>
        <dbReference type="EMBL" id="CAD5324702.1"/>
    </source>
</evidence>
<evidence type="ECO:0000256" key="1">
    <source>
        <dbReference type="SAM" id="MobiDB-lite"/>
    </source>
</evidence>
<dbReference type="AlphaFoldDB" id="A0A7G2EU86"/>
<proteinExistence type="predicted"/>
<feature type="region of interest" description="Disordered" evidence="1">
    <location>
        <begin position="16"/>
        <end position="38"/>
    </location>
</feature>
<dbReference type="EMBL" id="LR881468">
    <property type="protein sequence ID" value="CAD5324702.1"/>
    <property type="molecule type" value="Genomic_DNA"/>
</dbReference>
<protein>
    <submittedName>
        <fullName evidence="2">(thale cress) hypothetical protein</fullName>
    </submittedName>
</protein>
<evidence type="ECO:0000313" key="3">
    <source>
        <dbReference type="Proteomes" id="UP000516314"/>
    </source>
</evidence>
<dbReference type="Pfam" id="PF03004">
    <property type="entry name" value="Transposase_24"/>
    <property type="match status" value="1"/>
</dbReference>
<gene>
    <name evidence="2" type="ORF">AT9943_LOCUS12584</name>
</gene>
<name>A0A7G2EU86_ARATH</name>
<feature type="compositionally biased region" description="Polar residues" evidence="1">
    <location>
        <begin position="16"/>
        <end position="32"/>
    </location>
</feature>
<dbReference type="InterPro" id="IPR004252">
    <property type="entry name" value="Probable_transposase_24"/>
</dbReference>
<organism evidence="2 3">
    <name type="scientific">Arabidopsis thaliana</name>
    <name type="common">Mouse-ear cress</name>
    <dbReference type="NCBI Taxonomy" id="3702"/>
    <lineage>
        <taxon>Eukaryota</taxon>
        <taxon>Viridiplantae</taxon>
        <taxon>Streptophyta</taxon>
        <taxon>Embryophyta</taxon>
        <taxon>Tracheophyta</taxon>
        <taxon>Spermatophyta</taxon>
        <taxon>Magnoliopsida</taxon>
        <taxon>eudicotyledons</taxon>
        <taxon>Gunneridae</taxon>
        <taxon>Pentapetalae</taxon>
        <taxon>rosids</taxon>
        <taxon>malvids</taxon>
        <taxon>Brassicales</taxon>
        <taxon>Brassicaceae</taxon>
        <taxon>Camelineae</taxon>
        <taxon>Arabidopsis</taxon>
    </lineage>
</organism>